<evidence type="ECO:0000256" key="4">
    <source>
        <dbReference type="ARBA" id="ARBA00023002"/>
    </source>
</evidence>
<evidence type="ECO:0000256" key="2">
    <source>
        <dbReference type="ARBA" id="ARBA00022617"/>
    </source>
</evidence>
<dbReference type="InterPro" id="IPR044831">
    <property type="entry name" value="Ccp1-like"/>
</dbReference>
<feature type="domain" description="Plant heme peroxidase family profile" evidence="8">
    <location>
        <begin position="46"/>
        <end position="235"/>
    </location>
</feature>
<evidence type="ECO:0000259" key="8">
    <source>
        <dbReference type="PROSITE" id="PS50873"/>
    </source>
</evidence>
<gene>
    <name evidence="9" type="ORF">AAF712_007452</name>
</gene>
<dbReference type="Gene3D" id="1.10.420.10">
    <property type="entry name" value="Peroxidase, domain 2"/>
    <property type="match status" value="1"/>
</dbReference>
<reference evidence="9 10" key="1">
    <citation type="submission" date="2024-05" db="EMBL/GenBank/DDBJ databases">
        <title>A draft genome resource for the thread blight pathogen Marasmius tenuissimus strain MS-2.</title>
        <authorList>
            <person name="Yulfo-Soto G.E."/>
            <person name="Baruah I.K."/>
            <person name="Amoako-Attah I."/>
            <person name="Bukari Y."/>
            <person name="Meinhardt L.W."/>
            <person name="Bailey B.A."/>
            <person name="Cohen S.P."/>
        </authorList>
    </citation>
    <scope>NUCLEOTIDE SEQUENCE [LARGE SCALE GENOMIC DNA]</scope>
    <source>
        <strain evidence="9 10">MS-2</strain>
    </source>
</reference>
<dbReference type="PANTHER" id="PTHR31356">
    <property type="entry name" value="THYLAKOID LUMENAL 29 KDA PROTEIN, CHLOROPLASTIC-RELATED"/>
    <property type="match status" value="1"/>
</dbReference>
<organism evidence="9 10">
    <name type="scientific">Marasmius tenuissimus</name>
    <dbReference type="NCBI Taxonomy" id="585030"/>
    <lineage>
        <taxon>Eukaryota</taxon>
        <taxon>Fungi</taxon>
        <taxon>Dikarya</taxon>
        <taxon>Basidiomycota</taxon>
        <taxon>Agaricomycotina</taxon>
        <taxon>Agaricomycetes</taxon>
        <taxon>Agaricomycetidae</taxon>
        <taxon>Agaricales</taxon>
        <taxon>Marasmiineae</taxon>
        <taxon>Marasmiaceae</taxon>
        <taxon>Marasmius</taxon>
    </lineage>
</organism>
<comment type="similarity">
    <text evidence="6">Belongs to the peroxidase family.</text>
</comment>
<keyword evidence="5" id="KW-0408">Iron</keyword>
<dbReference type="Gene3D" id="1.10.520.10">
    <property type="match status" value="1"/>
</dbReference>
<keyword evidence="4 7" id="KW-0560">Oxidoreductase</keyword>
<keyword evidence="10" id="KW-1185">Reference proteome</keyword>
<proteinExistence type="inferred from homology"/>
<evidence type="ECO:0000256" key="6">
    <source>
        <dbReference type="RuleBase" id="RU004241"/>
    </source>
</evidence>
<sequence length="468" mass="50463">MATHNIEDGTGGLDASIRFELDREENVGSGMELSLGDFSRLQTPYVSMADLIAMGTIFAYAHCGGPKHASIPFRAGRIDAKTAGPLGVPEPQQDIQSHIDNFKRQGFTQSEMIALVACGHAVGGVSREDFPTIVSDKDFALFNGDGQQRYTRNVVTGYLDNTTPNPLVVSPNATMRSDLRIFSSDGNVTMQRLAQGNNFDNECASLIQKMIDTVPKGVKLTDPIMPIEYKVGKVRLFPSKGSDGLKLTTTLRTLDVNPNRKITLFWSDREGTKTCPALGCSSESIKNTEIGNSLGNGFGLAGITASMYQFEATIDSTTSISRFWFEIDEGDGSAKQVINNGGQGYGIDQDAVLFDPARSAQGFVPATGPVTFITVAVRTSKFTSLAPSLVTFNPSSIPNSSPEFLPKFSTLDLELDATLPPTAGYTFFSAKVTDPFVTSFDVIFEGKVMQEWVETIEITSSLTPGASQ</sequence>
<keyword evidence="2" id="KW-0349">Heme</keyword>
<evidence type="ECO:0000256" key="5">
    <source>
        <dbReference type="ARBA" id="ARBA00023004"/>
    </source>
</evidence>
<dbReference type="PANTHER" id="PTHR31356:SF53">
    <property type="entry name" value="HEME PEROXIDASE"/>
    <property type="match status" value="1"/>
</dbReference>
<accession>A0ABR2ZV02</accession>
<dbReference type="InterPro" id="IPR002016">
    <property type="entry name" value="Haem_peroxidase"/>
</dbReference>
<evidence type="ECO:0000256" key="1">
    <source>
        <dbReference type="ARBA" id="ARBA00022559"/>
    </source>
</evidence>
<keyword evidence="1 7" id="KW-0575">Peroxidase</keyword>
<dbReference type="EC" id="1.11.1.-" evidence="7"/>
<dbReference type="InterPro" id="IPR010255">
    <property type="entry name" value="Haem_peroxidase_sf"/>
</dbReference>
<dbReference type="PROSITE" id="PS50873">
    <property type="entry name" value="PEROXIDASE_4"/>
    <property type="match status" value="1"/>
</dbReference>
<comment type="caution">
    <text evidence="9">The sequence shown here is derived from an EMBL/GenBank/DDBJ whole genome shotgun (WGS) entry which is preliminary data.</text>
</comment>
<dbReference type="Pfam" id="PF00141">
    <property type="entry name" value="peroxidase"/>
    <property type="match status" value="1"/>
</dbReference>
<protein>
    <recommendedName>
        <fullName evidence="7">Peroxidase</fullName>
        <ecNumber evidence="7">1.11.1.-</ecNumber>
    </recommendedName>
</protein>
<dbReference type="Proteomes" id="UP001437256">
    <property type="component" value="Unassembled WGS sequence"/>
</dbReference>
<dbReference type="EMBL" id="JBBXMP010000046">
    <property type="protein sequence ID" value="KAL0065541.1"/>
    <property type="molecule type" value="Genomic_DNA"/>
</dbReference>
<evidence type="ECO:0000256" key="7">
    <source>
        <dbReference type="RuleBase" id="RU363051"/>
    </source>
</evidence>
<evidence type="ECO:0000313" key="9">
    <source>
        <dbReference type="EMBL" id="KAL0065541.1"/>
    </source>
</evidence>
<keyword evidence="3" id="KW-0479">Metal-binding</keyword>
<dbReference type="SUPFAM" id="SSF48113">
    <property type="entry name" value="Heme-dependent peroxidases"/>
    <property type="match status" value="1"/>
</dbReference>
<evidence type="ECO:0000256" key="3">
    <source>
        <dbReference type="ARBA" id="ARBA00022723"/>
    </source>
</evidence>
<evidence type="ECO:0000313" key="10">
    <source>
        <dbReference type="Proteomes" id="UP001437256"/>
    </source>
</evidence>
<name>A0ABR2ZV02_9AGAR</name>